<dbReference type="InterPro" id="IPR055268">
    <property type="entry name" value="PCB-like"/>
</dbReference>
<reference evidence="3" key="1">
    <citation type="journal article" date="2019" name="Int. J. Syst. Evol. Microbiol.">
        <title>The Global Catalogue of Microorganisms (GCM) 10K type strain sequencing project: providing services to taxonomists for standard genome sequencing and annotation.</title>
        <authorList>
            <consortium name="The Broad Institute Genomics Platform"/>
            <consortium name="The Broad Institute Genome Sequencing Center for Infectious Disease"/>
            <person name="Wu L."/>
            <person name="Ma J."/>
        </authorList>
    </citation>
    <scope>NUCLEOTIDE SEQUENCE [LARGE SCALE GENOMIC DNA]</scope>
    <source>
        <strain evidence="3">JCM 15614</strain>
    </source>
</reference>
<dbReference type="InterPro" id="IPR000891">
    <property type="entry name" value="PYR_CT"/>
</dbReference>
<dbReference type="Pfam" id="PF00682">
    <property type="entry name" value="HMGL-like"/>
    <property type="match status" value="1"/>
</dbReference>
<sequence length="498" mass="54011">MERGTGRMTRIEFVDQTLRDGQQSLWGMRMRAGHALPVLDLVNRVGYSVIDVTGSSMFEVQVRHWHENPWEGLDLIREQLPGATLRAGTRSNGAVGMGLTPYSVMDLWVTTLAKHGINSFWIFDCLHDTDQMGRLAQTVISAGATPSPQVMFGTSPVHTDEYFADVVSRLAAVPGVASVLLGDEAGVLDVRRAEHFLPAMVAAAGDVPLEMHFHNTTGLASVNHLIGVEAGISILHTAAESLANGPSMPSANVTADNLKRRGFQPAIDVGPLAEISDHFARVAVNEGHPVGAPREYSVAVADQQLPGGMTGTLRNQLQQYGMPERMGEVLEEVTRVRAEMGWPIMATPFSQLVGIQALLNVVTGERYSMIPDENLIYLAGHMGKTPAPVDPEVLDKALGSGRGKEFVSWTPPQPTIAELRHEHGDTLSDEELILRVLIPGPDVDKTYASGPVARDLPQAATPEAVFLRRLVRETRAAYASYSHGHTHLELRRHPGGEG</sequence>
<dbReference type="PANTHER" id="PTHR43778">
    <property type="entry name" value="PYRUVATE CARBOXYLASE"/>
    <property type="match status" value="1"/>
</dbReference>
<dbReference type="InterPro" id="IPR013785">
    <property type="entry name" value="Aldolase_TIM"/>
</dbReference>
<evidence type="ECO:0000313" key="2">
    <source>
        <dbReference type="EMBL" id="GAA3165078.1"/>
    </source>
</evidence>
<evidence type="ECO:0000313" key="3">
    <source>
        <dbReference type="Proteomes" id="UP001499924"/>
    </source>
</evidence>
<organism evidence="2 3">
    <name type="scientific">Blastococcus jejuensis</name>
    <dbReference type="NCBI Taxonomy" id="351224"/>
    <lineage>
        <taxon>Bacteria</taxon>
        <taxon>Bacillati</taxon>
        <taxon>Actinomycetota</taxon>
        <taxon>Actinomycetes</taxon>
        <taxon>Geodermatophilales</taxon>
        <taxon>Geodermatophilaceae</taxon>
        <taxon>Blastococcus</taxon>
    </lineage>
</organism>
<dbReference type="InterPro" id="IPR003379">
    <property type="entry name" value="Carboxylase_cons_dom"/>
</dbReference>
<accession>A0ABP6P399</accession>
<dbReference type="Gene3D" id="3.20.20.70">
    <property type="entry name" value="Aldolase class I"/>
    <property type="match status" value="1"/>
</dbReference>
<keyword evidence="3" id="KW-1185">Reference proteome</keyword>
<evidence type="ECO:0000259" key="1">
    <source>
        <dbReference type="PROSITE" id="PS50991"/>
    </source>
</evidence>
<dbReference type="Pfam" id="PF02436">
    <property type="entry name" value="PYC_OADA"/>
    <property type="match status" value="1"/>
</dbReference>
<comment type="caution">
    <text evidence="2">The sequence shown here is derived from an EMBL/GenBank/DDBJ whole genome shotgun (WGS) entry which is preliminary data.</text>
</comment>
<dbReference type="EMBL" id="BAAAVV010000003">
    <property type="protein sequence ID" value="GAA3165078.1"/>
    <property type="molecule type" value="Genomic_DNA"/>
</dbReference>
<dbReference type="PROSITE" id="PS50991">
    <property type="entry name" value="PYR_CT"/>
    <property type="match status" value="1"/>
</dbReference>
<dbReference type="SUPFAM" id="SSF51569">
    <property type="entry name" value="Aldolase"/>
    <property type="match status" value="1"/>
</dbReference>
<dbReference type="Proteomes" id="UP001499924">
    <property type="component" value="Unassembled WGS sequence"/>
</dbReference>
<feature type="domain" description="Pyruvate carboxyltransferase" evidence="1">
    <location>
        <begin position="11"/>
        <end position="273"/>
    </location>
</feature>
<gene>
    <name evidence="2" type="ORF">GCM10010531_16890</name>
</gene>
<dbReference type="SUPFAM" id="SSF89000">
    <property type="entry name" value="post-HMGL domain-like"/>
    <property type="match status" value="1"/>
</dbReference>
<proteinExistence type="predicted"/>
<name>A0ABP6P399_9ACTN</name>
<protein>
    <submittedName>
        <fullName evidence="2">Carboxylase</fullName>
    </submittedName>
</protein>
<dbReference type="PANTHER" id="PTHR43778:SF2">
    <property type="entry name" value="PYRUVATE CARBOXYLASE, MITOCHONDRIAL"/>
    <property type="match status" value="1"/>
</dbReference>